<dbReference type="InterPro" id="IPR036317">
    <property type="entry name" value="Cullin_homology_sf"/>
</dbReference>
<evidence type="ECO:0000313" key="5">
    <source>
        <dbReference type="Proteomes" id="UP000186804"/>
    </source>
</evidence>
<dbReference type="VEuPathDB" id="CryptoDB:cand_034530"/>
<comment type="similarity">
    <text evidence="1">Belongs to the cullin family.</text>
</comment>
<evidence type="ECO:0000256" key="1">
    <source>
        <dbReference type="PROSITE-ProRule" id="PRU00330"/>
    </source>
</evidence>
<evidence type="ECO:0000313" key="4">
    <source>
        <dbReference type="EMBL" id="OII78228.1"/>
    </source>
</evidence>
<feature type="domain" description="Cullin family profile" evidence="3">
    <location>
        <begin position="1074"/>
        <end position="1349"/>
    </location>
</feature>
<protein>
    <recommendedName>
        <fullName evidence="3">Cullin family profile domain-containing protein</fullName>
    </recommendedName>
</protein>
<keyword evidence="2" id="KW-0812">Transmembrane</keyword>
<evidence type="ECO:0000259" key="3">
    <source>
        <dbReference type="PROSITE" id="PS50069"/>
    </source>
</evidence>
<dbReference type="GO" id="GO:0031625">
    <property type="term" value="F:ubiquitin protein ligase binding"/>
    <property type="evidence" value="ECO:0007669"/>
    <property type="project" value="InterPro"/>
</dbReference>
<gene>
    <name evidence="4" type="ORF">cand_034530</name>
</gene>
<dbReference type="EMBL" id="LRBS01000003">
    <property type="protein sequence ID" value="OII78228.1"/>
    <property type="molecule type" value="Genomic_DNA"/>
</dbReference>
<feature type="transmembrane region" description="Helical" evidence="2">
    <location>
        <begin position="1329"/>
        <end position="1350"/>
    </location>
</feature>
<dbReference type="Pfam" id="PF26557">
    <property type="entry name" value="Cullin_AB"/>
    <property type="match status" value="1"/>
</dbReference>
<name>A0A1J4MYR9_9CRYT</name>
<proteinExistence type="inferred from homology"/>
<dbReference type="Gene3D" id="1.20.1310.10">
    <property type="entry name" value="Cullin Repeats"/>
    <property type="match status" value="1"/>
</dbReference>
<dbReference type="InterPro" id="IPR036388">
    <property type="entry name" value="WH-like_DNA-bd_sf"/>
</dbReference>
<dbReference type="InterPro" id="IPR016159">
    <property type="entry name" value="Cullin_repeat-like_dom_sf"/>
</dbReference>
<dbReference type="InterPro" id="IPR059120">
    <property type="entry name" value="Cullin-like_AB"/>
</dbReference>
<organism evidence="4 5">
    <name type="scientific">Cryptosporidium andersoni</name>
    <dbReference type="NCBI Taxonomy" id="117008"/>
    <lineage>
        <taxon>Eukaryota</taxon>
        <taxon>Sar</taxon>
        <taxon>Alveolata</taxon>
        <taxon>Apicomplexa</taxon>
        <taxon>Conoidasida</taxon>
        <taxon>Coccidia</taxon>
        <taxon>Eucoccidiorida</taxon>
        <taxon>Eimeriorina</taxon>
        <taxon>Cryptosporidiidae</taxon>
        <taxon>Cryptosporidium</taxon>
    </lineage>
</organism>
<keyword evidence="5" id="KW-1185">Reference proteome</keyword>
<keyword evidence="2" id="KW-1133">Transmembrane helix</keyword>
<dbReference type="Gene3D" id="3.30.230.130">
    <property type="entry name" value="Cullin, Chain C, Domain 2"/>
    <property type="match status" value="1"/>
</dbReference>
<dbReference type="InterPro" id="IPR016158">
    <property type="entry name" value="Cullin_homology"/>
</dbReference>
<feature type="transmembrane region" description="Helical" evidence="2">
    <location>
        <begin position="1298"/>
        <end position="1317"/>
    </location>
</feature>
<dbReference type="Proteomes" id="UP000186804">
    <property type="component" value="Unassembled WGS sequence"/>
</dbReference>
<dbReference type="PROSITE" id="PS50069">
    <property type="entry name" value="CULLIN_2"/>
    <property type="match status" value="1"/>
</dbReference>
<dbReference type="Gene3D" id="1.10.10.10">
    <property type="entry name" value="Winged helix-like DNA-binding domain superfamily/Winged helix DNA-binding domain"/>
    <property type="match status" value="1"/>
</dbReference>
<comment type="caution">
    <text evidence="4">The sequence shown here is derived from an EMBL/GenBank/DDBJ whole genome shotgun (WGS) entry which is preliminary data.</text>
</comment>
<dbReference type="SUPFAM" id="SSF46785">
    <property type="entry name" value="Winged helix' DNA-binding domain"/>
    <property type="match status" value="1"/>
</dbReference>
<dbReference type="OrthoDB" id="343985at2759"/>
<dbReference type="GO" id="GO:0006511">
    <property type="term" value="P:ubiquitin-dependent protein catabolic process"/>
    <property type="evidence" value="ECO:0007669"/>
    <property type="project" value="InterPro"/>
</dbReference>
<dbReference type="InterPro" id="IPR036390">
    <property type="entry name" value="WH_DNA-bd_sf"/>
</dbReference>
<dbReference type="RefSeq" id="XP_067070074.1">
    <property type="nucleotide sequence ID" value="XM_067213679.1"/>
</dbReference>
<sequence>MDIQEYPAGCSKGHEKYQQVLGDAILTENNNSLNSALQFVDYNCIRPMIYFLKSIPSGFTPLPPNSLAILLEHSENITLIQNNSLLATNSLIRDSDTSSNSNKYSQCSLKLGSEGLKLENEDLKCGGRNNNTLNNKSSNKSLNIIDNDKGTNIQDEKCFIKDSESCNLDDKHSNCNIHKEPDTINEQSLYSTQLHKVEDFQKKCLIRVQNTNNKGIINSLEKKNDIPFNNIFTNSDGNLNFIQNHVNVRQYKTVISLEQMIFIYNLGGISSENVWTALFGCHDKNKKGKKFQLPPFMTNKILIDAYTKILSRSEPQSNAIHIYMYCRGIFKGYCTEIVAPRILIHANIFLLWNNTLKSGMMQQDQQSDLSNYIHPLYSSLVQGTLPSLLVLRALEEEFSKYNVLVHFILRIFSSLDRNYTHIYSHFPTLGITSLLYFYRCVFLPLAPSFTSAFLNIVTIERDYFLNNVLKLLLMPNKENLNYLNCCNNLDDVHSFMRFSICKNQHLPRYPDNINEVAKDCLNYISPRPFDLVLYEVINNIIVALSNNASSQAELKRIKTIFLNSDMVNNDNKNSNIEDFNTMKFNYTRDNRISVPIDISTDKSLDHPSGLVWFSSGSNDTSIYVNTIEEPFLNNTRSYYCEKLDKIFKILDLHKCCILIHWVLIEEARRLHRYFPIKTFLSLMKIVENVCFHFLGKKILDYPRSIDTQISQISMIPKSVIDPGTLKAYLHKRSLCYLRSIYDLVLRDPLRNSSYNIIKKLLNEKEFGNKYERLEFPLNDGFVNFSKLSGKGINRISCVISLFSVIYETILDDVLMAMRTCRDSFKGDSVCTLFQIGDRFCGIQIVLAILKQYKLVAKASFKNDLIINRVINRGIYDGLVLYIQDLTSKSQKYILILISFWINSFIDTRILQLYRLVCDMVLEEDFSGTEEHKQCDSNGKSSIKMYKSPKKVRKHIDSSNNFVNTPIELSNNYFNLDKVLLTDNEGSITCNLDNSEVLSCISKEFSKKTNLKLSSKDDQLNFPAQESSFENILKKNWNIGSFERNGSLFETKESLNTFVDQWFISISSRLSINLTGKEHLIGEIKSITTKLRDQSKFEIFLDQTISSIELLKLLPNKETVISQFKDRFLKRLMVLLYIKSSSMINENRFTNILCLICIEDFILSYMNDNPIFHESYNFGIDHCYNDSYLGLPFNVSVKSIQGILDDSLNMILSSAVNDQMVSVLLTTYFNWHKNSSLNYFGDLIKLYSKLKFPRAVEPHIINFEQQYKSKYPYRKIYWLWDCGFAIIQVSGYREQHNNTSLSFIFIAPLLIVLVLNVFNNKTSQGFSLSYILEVTGLTLIEGIRIILSLFLPDQDLLEVTNGKTNCGDIQKWNTWLHLNTILRLKAYPNLKLKDVIFLRLLPRDYLSNNGRNSIFNLGFKLNGDFSTKITRRLSFNNYGHNKNNYLSIFNIPNVNHSIVKLASPWEISIHIDDDSYEEYFKISSSLTESDNGYLLYMKLNLEDADSSYNICASDFADGHISEENSSIFETDSSYWARDEVGVSCKESIRYNSSATQGETESLYGFIKRRCIDFQNTNKSNSLNYAETNLFDYICIIEGLIVRLIKKEKLQTYSQITRYIEENWHLKHFIPTNQSIDQALEKLISREFIEVQDLEKRNSFSSNTTFVYIP</sequence>
<dbReference type="SUPFAM" id="SSF75632">
    <property type="entry name" value="Cullin homology domain"/>
    <property type="match status" value="1"/>
</dbReference>
<evidence type="ECO:0000256" key="2">
    <source>
        <dbReference type="SAM" id="Phobius"/>
    </source>
</evidence>
<keyword evidence="2" id="KW-0472">Membrane</keyword>
<accession>A0A1J4MYR9</accession>
<dbReference type="GeneID" id="92367637"/>
<dbReference type="SUPFAM" id="SSF74788">
    <property type="entry name" value="Cullin repeat-like"/>
    <property type="match status" value="1"/>
</dbReference>
<reference evidence="4 5" key="1">
    <citation type="submission" date="2016-10" db="EMBL/GenBank/DDBJ databases">
        <title>Reductive evolution of mitochondrial metabolism and differential evolution of invasion-related proteins in Cryptosporidium.</title>
        <authorList>
            <person name="Liu S."/>
            <person name="Roellig D.M."/>
            <person name="Guo Y."/>
            <person name="Li N."/>
            <person name="Frace M.A."/>
            <person name="Tang K."/>
            <person name="Zhang L."/>
            <person name="Feng Y."/>
            <person name="Xiao L."/>
        </authorList>
    </citation>
    <scope>NUCLEOTIDE SEQUENCE [LARGE SCALE GENOMIC DNA]</scope>
    <source>
        <strain evidence="4">30847</strain>
    </source>
</reference>